<evidence type="ECO:0000313" key="1">
    <source>
        <dbReference type="EMBL" id="CAL1263396.1"/>
    </source>
</evidence>
<protein>
    <recommendedName>
        <fullName evidence="3">Ribosomal protein S10</fullName>
    </recommendedName>
</protein>
<evidence type="ECO:0008006" key="3">
    <source>
        <dbReference type="Google" id="ProtNLM"/>
    </source>
</evidence>
<dbReference type="Proteomes" id="UP001497382">
    <property type="component" value="Unassembled WGS sequence"/>
</dbReference>
<gene>
    <name evidence="1" type="ORF">LARSCL_LOCUS1475</name>
</gene>
<comment type="caution">
    <text evidence="1">The sequence shown here is derived from an EMBL/GenBank/DDBJ whole genome shotgun (WGS) entry which is preliminary data.</text>
</comment>
<organism evidence="1 2">
    <name type="scientific">Larinioides sclopetarius</name>
    <dbReference type="NCBI Taxonomy" id="280406"/>
    <lineage>
        <taxon>Eukaryota</taxon>
        <taxon>Metazoa</taxon>
        <taxon>Ecdysozoa</taxon>
        <taxon>Arthropoda</taxon>
        <taxon>Chelicerata</taxon>
        <taxon>Arachnida</taxon>
        <taxon>Araneae</taxon>
        <taxon>Araneomorphae</taxon>
        <taxon>Entelegynae</taxon>
        <taxon>Araneoidea</taxon>
        <taxon>Araneidae</taxon>
        <taxon>Larinioides</taxon>
    </lineage>
</organism>
<sequence>MFQNVIRFELNDTSREAKRSVIPVSTRKTVVCHPLEKDFVRNMLQDSDAGEDCLPVSFVFLFTSINLFYNRRNFQKVLFILKSKGKLKFTFNIATTISDTDKRRRRDRTGKLLHQNTTIPKQYNVSSSTITPPAHFTKARDARKIL</sequence>
<name>A0AAV1YZG6_9ARAC</name>
<proteinExistence type="predicted"/>
<dbReference type="EMBL" id="CAXIEN010000008">
    <property type="protein sequence ID" value="CAL1263396.1"/>
    <property type="molecule type" value="Genomic_DNA"/>
</dbReference>
<keyword evidence="2" id="KW-1185">Reference proteome</keyword>
<dbReference type="AlphaFoldDB" id="A0AAV1YZG6"/>
<reference evidence="1 2" key="1">
    <citation type="submission" date="2024-04" db="EMBL/GenBank/DDBJ databases">
        <authorList>
            <person name="Rising A."/>
            <person name="Reimegard J."/>
            <person name="Sonavane S."/>
            <person name="Akerstrom W."/>
            <person name="Nylinder S."/>
            <person name="Hedman E."/>
            <person name="Kallberg Y."/>
        </authorList>
    </citation>
    <scope>NUCLEOTIDE SEQUENCE [LARGE SCALE GENOMIC DNA]</scope>
</reference>
<evidence type="ECO:0000313" key="2">
    <source>
        <dbReference type="Proteomes" id="UP001497382"/>
    </source>
</evidence>
<accession>A0AAV1YZG6</accession>